<sequence>MRSVLETRWLIGRPAERCNKRSNTTLGKANFDRKSPALLVHGREIPTREQAYQRSYTSQLHDLDIGNLSRNILEIIVQGAVKNP</sequence>
<gene>
    <name evidence="2" type="ORF">Pyn_06093</name>
    <name evidence="1" type="ORF">Pyn_19489</name>
</gene>
<dbReference type="AlphaFoldDB" id="A0A314UAE3"/>
<organism evidence="1 3">
    <name type="scientific">Prunus yedoensis var. nudiflora</name>
    <dbReference type="NCBI Taxonomy" id="2094558"/>
    <lineage>
        <taxon>Eukaryota</taxon>
        <taxon>Viridiplantae</taxon>
        <taxon>Streptophyta</taxon>
        <taxon>Embryophyta</taxon>
        <taxon>Tracheophyta</taxon>
        <taxon>Spermatophyta</taxon>
        <taxon>Magnoliopsida</taxon>
        <taxon>eudicotyledons</taxon>
        <taxon>Gunneridae</taxon>
        <taxon>Pentapetalae</taxon>
        <taxon>rosids</taxon>
        <taxon>fabids</taxon>
        <taxon>Rosales</taxon>
        <taxon>Rosaceae</taxon>
        <taxon>Amygdaloideae</taxon>
        <taxon>Amygdaleae</taxon>
        <taxon>Prunus</taxon>
    </lineage>
</organism>
<accession>A0A314UAE3</accession>
<keyword evidence="3" id="KW-1185">Reference proteome</keyword>
<reference evidence="1 3" key="1">
    <citation type="submission" date="2018-02" db="EMBL/GenBank/DDBJ databases">
        <title>Draft genome of wild Prunus yedoensis var. nudiflora.</title>
        <authorList>
            <person name="Baek S."/>
            <person name="Kim J.-H."/>
            <person name="Choi K."/>
            <person name="Kim G.-B."/>
            <person name="Cho A."/>
            <person name="Jang H."/>
            <person name="Shin C.-H."/>
            <person name="Yu H.-J."/>
            <person name="Mun J.-H."/>
        </authorList>
    </citation>
    <scope>NUCLEOTIDE SEQUENCE [LARGE SCALE GENOMIC DNA]</scope>
    <source>
        <strain evidence="3">cv. Jeju island</strain>
        <tissue evidence="1">Leaf</tissue>
    </source>
</reference>
<evidence type="ECO:0000313" key="2">
    <source>
        <dbReference type="EMBL" id="PQQ00687.1"/>
    </source>
</evidence>
<name>A0A314UAE3_PRUYE</name>
<evidence type="ECO:0000313" key="1">
    <source>
        <dbReference type="EMBL" id="PQM34353.1"/>
    </source>
</evidence>
<dbReference type="Proteomes" id="UP000250321">
    <property type="component" value="Unassembled WGS sequence"/>
</dbReference>
<comment type="caution">
    <text evidence="1">The sequence shown here is derived from an EMBL/GenBank/DDBJ whole genome shotgun (WGS) entry which is preliminary data.</text>
</comment>
<proteinExistence type="predicted"/>
<protein>
    <submittedName>
        <fullName evidence="1">Uncharacterized protein</fullName>
    </submittedName>
</protein>
<dbReference type="EMBL" id="PJQY01003818">
    <property type="protein sequence ID" value="PQM34353.1"/>
    <property type="molecule type" value="Genomic_DNA"/>
</dbReference>
<dbReference type="EMBL" id="PJQY01001670">
    <property type="protein sequence ID" value="PQQ00687.1"/>
    <property type="molecule type" value="Genomic_DNA"/>
</dbReference>
<evidence type="ECO:0000313" key="3">
    <source>
        <dbReference type="Proteomes" id="UP000250321"/>
    </source>
</evidence>